<dbReference type="eggNOG" id="COG3976">
    <property type="taxonomic scope" value="Bacteria"/>
</dbReference>
<dbReference type="HOGENOM" id="CLU_096350_0_1_9"/>
<dbReference type="Gene3D" id="3.90.1010.20">
    <property type="match status" value="1"/>
</dbReference>
<evidence type="ECO:0000313" key="2">
    <source>
        <dbReference type="EMBL" id="ACL69159.1"/>
    </source>
</evidence>
<name>B8D1T2_HALOH</name>
<dbReference type="RefSeq" id="WP_012635347.1">
    <property type="nucleotide sequence ID" value="NC_011899.1"/>
</dbReference>
<accession>B8D1T2</accession>
<proteinExistence type="predicted"/>
<dbReference type="KEGG" id="hor:Hore_04000"/>
<dbReference type="GO" id="GO:0010181">
    <property type="term" value="F:FMN binding"/>
    <property type="evidence" value="ECO:0007669"/>
    <property type="project" value="InterPro"/>
</dbReference>
<dbReference type="EMBL" id="CP001098">
    <property type="protein sequence ID" value="ACL69159.1"/>
    <property type="molecule type" value="Genomic_DNA"/>
</dbReference>
<feature type="domain" description="FMN-binding" evidence="1">
    <location>
        <begin position="56"/>
        <end position="126"/>
    </location>
</feature>
<protein>
    <submittedName>
        <fullName evidence="2">FMN-binding domain protein</fullName>
    </submittedName>
</protein>
<sequence>MSKKIITAGLILFIMLAIVFGFNSYKKIDRVRSMDINDINLGNVRDGIYTGSYDAGLVSARVRVAVKNHRITRIEIMEHNNGRGEPAENIVKKILKKQSLKVDAISGATISSKVICKAIEIGLEKGQ</sequence>
<keyword evidence="3" id="KW-1185">Reference proteome</keyword>
<dbReference type="Pfam" id="PF04205">
    <property type="entry name" value="FMN_bind"/>
    <property type="match status" value="1"/>
</dbReference>
<organism evidence="2 3">
    <name type="scientific">Halothermothrix orenii (strain H 168 / OCM 544 / DSM 9562)</name>
    <dbReference type="NCBI Taxonomy" id="373903"/>
    <lineage>
        <taxon>Bacteria</taxon>
        <taxon>Bacillati</taxon>
        <taxon>Bacillota</taxon>
        <taxon>Clostridia</taxon>
        <taxon>Halanaerobiales</taxon>
        <taxon>Halothermotrichaceae</taxon>
        <taxon>Halothermothrix</taxon>
    </lineage>
</organism>
<dbReference type="SMART" id="SM00900">
    <property type="entry name" value="FMN_bind"/>
    <property type="match status" value="1"/>
</dbReference>
<dbReference type="STRING" id="373903.Hore_04000"/>
<dbReference type="OrthoDB" id="307864at2"/>
<dbReference type="AlphaFoldDB" id="B8D1T2"/>
<gene>
    <name evidence="2" type="ordered locus">Hore_04000</name>
</gene>
<dbReference type="Proteomes" id="UP000000719">
    <property type="component" value="Chromosome"/>
</dbReference>
<evidence type="ECO:0000259" key="1">
    <source>
        <dbReference type="SMART" id="SM00900"/>
    </source>
</evidence>
<dbReference type="InterPro" id="IPR007329">
    <property type="entry name" value="FMN-bd"/>
</dbReference>
<evidence type="ECO:0000313" key="3">
    <source>
        <dbReference type="Proteomes" id="UP000000719"/>
    </source>
</evidence>
<dbReference type="GO" id="GO:0016020">
    <property type="term" value="C:membrane"/>
    <property type="evidence" value="ECO:0007669"/>
    <property type="project" value="InterPro"/>
</dbReference>
<reference evidence="2 3" key="1">
    <citation type="journal article" date="2009" name="PLoS ONE">
        <title>Genome analysis of the anaerobic thermohalophilic bacterium Halothermothrix orenii.</title>
        <authorList>
            <person name="Mavromatis K."/>
            <person name="Ivanova N."/>
            <person name="Anderson I."/>
            <person name="Lykidis A."/>
            <person name="Hooper S.D."/>
            <person name="Sun H."/>
            <person name="Kunin V."/>
            <person name="Lapidus A."/>
            <person name="Hugenholtz P."/>
            <person name="Patel B."/>
            <person name="Kyrpides N.C."/>
        </authorList>
    </citation>
    <scope>NUCLEOTIDE SEQUENCE [LARGE SCALE GENOMIC DNA]</scope>
    <source>
        <strain evidence="3">H 168 / OCM 544 / DSM 9562</strain>
    </source>
</reference>